<gene>
    <name evidence="1" type="ORF">BJ138DRAFT_975022</name>
</gene>
<reference evidence="1" key="1">
    <citation type="journal article" date="2021" name="New Phytol.">
        <title>Evolutionary innovations through gain and loss of genes in the ectomycorrhizal Boletales.</title>
        <authorList>
            <person name="Wu G."/>
            <person name="Miyauchi S."/>
            <person name="Morin E."/>
            <person name="Kuo A."/>
            <person name="Drula E."/>
            <person name="Varga T."/>
            <person name="Kohler A."/>
            <person name="Feng B."/>
            <person name="Cao Y."/>
            <person name="Lipzen A."/>
            <person name="Daum C."/>
            <person name="Hundley H."/>
            <person name="Pangilinan J."/>
            <person name="Johnson J."/>
            <person name="Barry K."/>
            <person name="LaButti K."/>
            <person name="Ng V."/>
            <person name="Ahrendt S."/>
            <person name="Min B."/>
            <person name="Choi I.G."/>
            <person name="Park H."/>
            <person name="Plett J.M."/>
            <person name="Magnuson J."/>
            <person name="Spatafora J.W."/>
            <person name="Nagy L.G."/>
            <person name="Henrissat B."/>
            <person name="Grigoriev I.V."/>
            <person name="Yang Z.L."/>
            <person name="Xu J."/>
            <person name="Martin F.M."/>
        </authorList>
    </citation>
    <scope>NUCLEOTIDE SEQUENCE</scope>
    <source>
        <strain evidence="1">ATCC 28755</strain>
    </source>
</reference>
<evidence type="ECO:0000313" key="2">
    <source>
        <dbReference type="Proteomes" id="UP000790377"/>
    </source>
</evidence>
<keyword evidence="2" id="KW-1185">Reference proteome</keyword>
<comment type="caution">
    <text evidence="1">The sequence shown here is derived from an EMBL/GenBank/DDBJ whole genome shotgun (WGS) entry which is preliminary data.</text>
</comment>
<sequence length="87" mass="9435">SRTRSGWILDGGSTTHICSSRSAFTTFIPANDVINSISKNGPQLNVLGYGDVDVPVSVQGQSDRTITLRNVCFTPDSRRNLISESHL</sequence>
<evidence type="ECO:0000313" key="1">
    <source>
        <dbReference type="EMBL" id="KAH7904901.1"/>
    </source>
</evidence>
<name>A0ACB7ZUZ7_9AGAM</name>
<proteinExistence type="predicted"/>
<accession>A0ACB7ZUZ7</accession>
<organism evidence="1 2">
    <name type="scientific">Hygrophoropsis aurantiaca</name>
    <dbReference type="NCBI Taxonomy" id="72124"/>
    <lineage>
        <taxon>Eukaryota</taxon>
        <taxon>Fungi</taxon>
        <taxon>Dikarya</taxon>
        <taxon>Basidiomycota</taxon>
        <taxon>Agaricomycotina</taxon>
        <taxon>Agaricomycetes</taxon>
        <taxon>Agaricomycetidae</taxon>
        <taxon>Boletales</taxon>
        <taxon>Coniophorineae</taxon>
        <taxon>Hygrophoropsidaceae</taxon>
        <taxon>Hygrophoropsis</taxon>
    </lineage>
</organism>
<feature type="non-terminal residue" evidence="1">
    <location>
        <position position="87"/>
    </location>
</feature>
<dbReference type="Proteomes" id="UP000790377">
    <property type="component" value="Unassembled WGS sequence"/>
</dbReference>
<dbReference type="EMBL" id="MU268329">
    <property type="protein sequence ID" value="KAH7904901.1"/>
    <property type="molecule type" value="Genomic_DNA"/>
</dbReference>
<feature type="non-terminal residue" evidence="1">
    <location>
        <position position="1"/>
    </location>
</feature>
<protein>
    <submittedName>
        <fullName evidence="1">Uncharacterized protein</fullName>
    </submittedName>
</protein>